<dbReference type="InterPro" id="IPR006528">
    <property type="entry name" value="Phage_head_morphogenesis_dom"/>
</dbReference>
<evidence type="ECO:0000259" key="1">
    <source>
        <dbReference type="Pfam" id="PF04233"/>
    </source>
</evidence>
<dbReference type="Pfam" id="PF04233">
    <property type="entry name" value="Phage_Mu_F"/>
    <property type="match status" value="1"/>
</dbReference>
<organism evidence="2 3">
    <name type="scientific">Finegoldia magna</name>
    <name type="common">Peptostreptococcus magnus</name>
    <dbReference type="NCBI Taxonomy" id="1260"/>
    <lineage>
        <taxon>Bacteria</taxon>
        <taxon>Bacillati</taxon>
        <taxon>Bacillota</taxon>
        <taxon>Tissierellia</taxon>
        <taxon>Tissierellales</taxon>
        <taxon>Peptoniphilaceae</taxon>
        <taxon>Finegoldia</taxon>
    </lineage>
</organism>
<proteinExistence type="predicted"/>
<dbReference type="EMBL" id="PNHD01000002">
    <property type="protein sequence ID" value="PMC60703.1"/>
    <property type="molecule type" value="Genomic_DNA"/>
</dbReference>
<name>A0A2N6SUF2_FINMA</name>
<reference evidence="2 3" key="1">
    <citation type="submission" date="2017-09" db="EMBL/GenBank/DDBJ databases">
        <title>Bacterial strain isolated from the female urinary microbiota.</title>
        <authorList>
            <person name="Thomas-White K."/>
            <person name="Kumar N."/>
            <person name="Forster S."/>
            <person name="Putonti C."/>
            <person name="Lawley T."/>
            <person name="Wolfe A.J."/>
        </authorList>
    </citation>
    <scope>NUCLEOTIDE SEQUENCE [LARGE SCALE GENOMIC DNA]</scope>
    <source>
        <strain evidence="2 3">UMB0115</strain>
    </source>
</reference>
<dbReference type="Proteomes" id="UP000235723">
    <property type="component" value="Unassembled WGS sequence"/>
</dbReference>
<protein>
    <recommendedName>
        <fullName evidence="1">Phage head morphogenesis domain-containing protein</fullName>
    </recommendedName>
</protein>
<sequence>MKNLNQYNEYSSKRQKELWDNLEKDEDKLIEKLTQFYREESHKLGKEIAEYFARYGKDNVIEYRSLLTRLSSADRKLLYERFDDFIEKYPQYKHLTDVRKSIYKLTRLEGLNESIKLQQLEIGAKEVDRLHDYLVDLYGDTYYEMADSMGFGKSMLSFDKEGADLLINKKWTQQKDYSDRIWENKSKLISYLTNDFKTSIIRGDSFNRVVKQMSERFVNRSRADIKRIVRTEGTRINNEAMMKTFDDSKLYDEYEYVAVIDRKTSDVCKDLDGEIFKLKDREVGINFPPMHVNCRSSFSVVIPDDYVDRYEKLYGDYFEPTEIAENEINKLKPYEKNITSILKSIEHDNRSKLVGLDFRFKSIESLSRKIIADSKEKEISLEDAAKGINDKLRYTFVSKEKDFTNNYFKTVGTLKDKGYNIVRVKNTFEQNVVYKGINTLVEDNNGVIFELQYHTDKSYYVKEHGLHEIYEKQRVLDKIKDKKEWDSLRNAMIELSNKIPIPSNVERIK</sequence>
<gene>
    <name evidence="2" type="ORF">CJ208_02210</name>
</gene>
<feature type="domain" description="Phage head morphogenesis" evidence="1">
    <location>
        <begin position="194"/>
        <end position="298"/>
    </location>
</feature>
<evidence type="ECO:0000313" key="2">
    <source>
        <dbReference type="EMBL" id="PMC60703.1"/>
    </source>
</evidence>
<evidence type="ECO:0000313" key="3">
    <source>
        <dbReference type="Proteomes" id="UP000235723"/>
    </source>
</evidence>
<dbReference type="NCBIfam" id="TIGR01641">
    <property type="entry name" value="phageSPP1_gp7"/>
    <property type="match status" value="1"/>
</dbReference>
<accession>A0A2N6SUF2</accession>
<dbReference type="RefSeq" id="WP_102163800.1">
    <property type="nucleotide sequence ID" value="NZ_PNHD01000002.1"/>
</dbReference>
<dbReference type="AlphaFoldDB" id="A0A2N6SUF2"/>
<comment type="caution">
    <text evidence="2">The sequence shown here is derived from an EMBL/GenBank/DDBJ whole genome shotgun (WGS) entry which is preliminary data.</text>
</comment>